<reference evidence="1 2" key="1">
    <citation type="submission" date="2019-10" db="EMBL/GenBank/DDBJ databases">
        <title>Nocardia macrotermitis sp. nov. and Nocardia aurantia sp. nov., isolated from the gut of fungus growing-termite Macrotermes natalensis.</title>
        <authorList>
            <person name="Benndorf R."/>
            <person name="Schwitalla J."/>
            <person name="Martin K."/>
            <person name="De Beer W."/>
            <person name="Kaster A.-K."/>
            <person name="Vollmers J."/>
            <person name="Poulsen M."/>
            <person name="Beemelmanns C."/>
        </authorList>
    </citation>
    <scope>NUCLEOTIDE SEQUENCE [LARGE SCALE GENOMIC DNA]</scope>
    <source>
        <strain evidence="1 2">RB20</strain>
    </source>
</reference>
<sequence>MPVRGERLVRVSRTGNLSTREGMARELCWVASSDGSVGVSSSSVVFSGVPLLRVLCGAPMRVVANVVVVVGSLRGWLGMRVGWAWGV</sequence>
<dbReference type="Proteomes" id="UP000438448">
    <property type="component" value="Unassembled WGS sequence"/>
</dbReference>
<evidence type="ECO:0000313" key="2">
    <source>
        <dbReference type="Proteomes" id="UP000438448"/>
    </source>
</evidence>
<proteinExistence type="predicted"/>
<dbReference type="AlphaFoldDB" id="A0A7K0D9V2"/>
<protein>
    <submittedName>
        <fullName evidence="1">Uncharacterized protein</fullName>
    </submittedName>
</protein>
<gene>
    <name evidence="1" type="ORF">NRB20_56150</name>
</gene>
<comment type="caution">
    <text evidence="1">The sequence shown here is derived from an EMBL/GenBank/DDBJ whole genome shotgun (WGS) entry which is preliminary data.</text>
</comment>
<name>A0A7K0D9V2_9NOCA</name>
<organism evidence="1 2">
    <name type="scientific">Nocardia macrotermitis</name>
    <dbReference type="NCBI Taxonomy" id="2585198"/>
    <lineage>
        <taxon>Bacteria</taxon>
        <taxon>Bacillati</taxon>
        <taxon>Actinomycetota</taxon>
        <taxon>Actinomycetes</taxon>
        <taxon>Mycobacteriales</taxon>
        <taxon>Nocardiaceae</taxon>
        <taxon>Nocardia</taxon>
    </lineage>
</organism>
<keyword evidence="2" id="KW-1185">Reference proteome</keyword>
<dbReference type="EMBL" id="WEGK01000013">
    <property type="protein sequence ID" value="MQY22497.1"/>
    <property type="molecule type" value="Genomic_DNA"/>
</dbReference>
<evidence type="ECO:0000313" key="1">
    <source>
        <dbReference type="EMBL" id="MQY22497.1"/>
    </source>
</evidence>
<accession>A0A7K0D9V2</accession>